<dbReference type="AlphaFoldDB" id="A0AAV6Y0C4"/>
<dbReference type="CDD" id="cd01960">
    <property type="entry name" value="nsLTP1"/>
    <property type="match status" value="1"/>
</dbReference>
<feature type="chain" id="PRO_5043641792" description="Bifunctional inhibitor/plant lipid transfer protein/seed storage helical domain-containing protein" evidence="4">
    <location>
        <begin position="26"/>
        <end position="113"/>
    </location>
</feature>
<comment type="similarity">
    <text evidence="1">Belongs to the plant LTP family.</text>
</comment>
<dbReference type="Proteomes" id="UP000826271">
    <property type="component" value="Unassembled WGS sequence"/>
</dbReference>
<feature type="domain" description="Bifunctional inhibitor/plant lipid transfer protein/seed storage helical" evidence="5">
    <location>
        <begin position="28"/>
        <end position="111"/>
    </location>
</feature>
<dbReference type="GO" id="GO:0008289">
    <property type="term" value="F:lipid binding"/>
    <property type="evidence" value="ECO:0007669"/>
    <property type="project" value="UniProtKB-KW"/>
</dbReference>
<dbReference type="SMART" id="SM00499">
    <property type="entry name" value="AAI"/>
    <property type="match status" value="1"/>
</dbReference>
<dbReference type="EMBL" id="WHWC01000003">
    <property type="protein sequence ID" value="KAG8385772.1"/>
    <property type="molecule type" value="Genomic_DNA"/>
</dbReference>
<keyword evidence="3" id="KW-0446">Lipid-binding</keyword>
<proteinExistence type="inferred from homology"/>
<evidence type="ECO:0000313" key="6">
    <source>
        <dbReference type="EMBL" id="KAG8385772.1"/>
    </source>
</evidence>
<organism evidence="6 7">
    <name type="scientific">Buddleja alternifolia</name>
    <dbReference type="NCBI Taxonomy" id="168488"/>
    <lineage>
        <taxon>Eukaryota</taxon>
        <taxon>Viridiplantae</taxon>
        <taxon>Streptophyta</taxon>
        <taxon>Embryophyta</taxon>
        <taxon>Tracheophyta</taxon>
        <taxon>Spermatophyta</taxon>
        <taxon>Magnoliopsida</taxon>
        <taxon>eudicotyledons</taxon>
        <taxon>Gunneridae</taxon>
        <taxon>Pentapetalae</taxon>
        <taxon>asterids</taxon>
        <taxon>lamiids</taxon>
        <taxon>Lamiales</taxon>
        <taxon>Scrophulariaceae</taxon>
        <taxon>Buddlejeae</taxon>
        <taxon>Buddleja</taxon>
    </lineage>
</organism>
<dbReference type="Pfam" id="PF14368">
    <property type="entry name" value="LTP_2"/>
    <property type="match status" value="1"/>
</dbReference>
<dbReference type="Gene3D" id="1.10.110.10">
    <property type="entry name" value="Plant lipid-transfer and hydrophobic proteins"/>
    <property type="match status" value="1"/>
</dbReference>
<protein>
    <recommendedName>
        <fullName evidence="5">Bifunctional inhibitor/plant lipid transfer protein/seed storage helical domain-containing protein</fullName>
    </recommendedName>
</protein>
<dbReference type="GO" id="GO:0006869">
    <property type="term" value="P:lipid transport"/>
    <property type="evidence" value="ECO:0007669"/>
    <property type="project" value="InterPro"/>
</dbReference>
<dbReference type="PRINTS" id="PR00382">
    <property type="entry name" value="LIPIDTRNSFER"/>
</dbReference>
<evidence type="ECO:0000256" key="4">
    <source>
        <dbReference type="SAM" id="SignalP"/>
    </source>
</evidence>
<keyword evidence="2" id="KW-0813">Transport</keyword>
<gene>
    <name evidence="6" type="ORF">BUALT_Bualt03G0080000</name>
</gene>
<dbReference type="InterPro" id="IPR036312">
    <property type="entry name" value="Bifun_inhib/LTP/seed_sf"/>
</dbReference>
<comment type="caution">
    <text evidence="6">The sequence shown here is derived from an EMBL/GenBank/DDBJ whole genome shotgun (WGS) entry which is preliminary data.</text>
</comment>
<dbReference type="InterPro" id="IPR000528">
    <property type="entry name" value="Plant_nsLTP"/>
</dbReference>
<reference evidence="6" key="1">
    <citation type="submission" date="2019-10" db="EMBL/GenBank/DDBJ databases">
        <authorList>
            <person name="Zhang R."/>
            <person name="Pan Y."/>
            <person name="Wang J."/>
            <person name="Ma R."/>
            <person name="Yu S."/>
        </authorList>
    </citation>
    <scope>NUCLEOTIDE SEQUENCE</scope>
    <source>
        <strain evidence="6">LA-IB0</strain>
        <tissue evidence="6">Leaf</tissue>
    </source>
</reference>
<dbReference type="PANTHER" id="PTHR33076">
    <property type="entry name" value="NON-SPECIFIC LIPID-TRANSFER PROTEIN 2-RELATED"/>
    <property type="match status" value="1"/>
</dbReference>
<evidence type="ECO:0000256" key="1">
    <source>
        <dbReference type="ARBA" id="ARBA00009748"/>
    </source>
</evidence>
<name>A0AAV6Y0C4_9LAMI</name>
<evidence type="ECO:0000256" key="2">
    <source>
        <dbReference type="ARBA" id="ARBA00022448"/>
    </source>
</evidence>
<feature type="signal peptide" evidence="4">
    <location>
        <begin position="1"/>
        <end position="25"/>
    </location>
</feature>
<dbReference type="SUPFAM" id="SSF47699">
    <property type="entry name" value="Bifunctional inhibitor/lipid-transfer protein/seed storage 2S albumin"/>
    <property type="match status" value="1"/>
</dbReference>
<dbReference type="InterPro" id="IPR016140">
    <property type="entry name" value="Bifunc_inhib/LTP/seed_store"/>
</dbReference>
<sequence>MAHRSSVVGLVLVLALILYSAPAQAISCTQALQYLMPCQPFLLGISDISSPCCLGAQALAQATTSQADRKSVCQCLKQVASSVNVNQDKAKQLPQLCKIDVPVAIQPNVDCDA</sequence>
<evidence type="ECO:0000259" key="5">
    <source>
        <dbReference type="SMART" id="SM00499"/>
    </source>
</evidence>
<evidence type="ECO:0000256" key="3">
    <source>
        <dbReference type="ARBA" id="ARBA00023121"/>
    </source>
</evidence>
<evidence type="ECO:0000313" key="7">
    <source>
        <dbReference type="Proteomes" id="UP000826271"/>
    </source>
</evidence>
<keyword evidence="7" id="KW-1185">Reference proteome</keyword>
<accession>A0AAV6Y0C4</accession>
<keyword evidence="4" id="KW-0732">Signal</keyword>